<dbReference type="SMART" id="SM00494">
    <property type="entry name" value="ChtBD2"/>
    <property type="match status" value="1"/>
</dbReference>
<reference evidence="2" key="2">
    <citation type="submission" date="2020-01" db="EMBL/GenBank/DDBJ databases">
        <authorList>
            <person name="Korhonen P.K.K."/>
            <person name="Guangxu M.G."/>
            <person name="Wang T.W."/>
            <person name="Stroehlein A.J.S."/>
            <person name="Young N.D."/>
            <person name="Ang C.-S.A."/>
            <person name="Fernando D.W.F."/>
            <person name="Lu H.L."/>
            <person name="Taylor S.T."/>
            <person name="Ehtesham M.E.M."/>
            <person name="Najaraj S.H.N."/>
            <person name="Harsha G.H.G."/>
            <person name="Madugundu A.M."/>
            <person name="Renuse S.R."/>
            <person name="Holt D.H."/>
            <person name="Pandey A.P."/>
            <person name="Papenfuss A.P."/>
            <person name="Gasser R.B.G."/>
            <person name="Fischer K.F."/>
        </authorList>
    </citation>
    <scope>NUCLEOTIDE SEQUENCE</scope>
    <source>
        <strain evidence="2">SSS_KF_BRIS2020</strain>
    </source>
</reference>
<dbReference type="Proteomes" id="UP000070412">
    <property type="component" value="Unassembled WGS sequence"/>
</dbReference>
<dbReference type="SUPFAM" id="SSF57625">
    <property type="entry name" value="Invertebrate chitin-binding proteins"/>
    <property type="match status" value="1"/>
</dbReference>
<dbReference type="InterPro" id="IPR052976">
    <property type="entry name" value="Scoloptoxin-like"/>
</dbReference>
<sequence length="138" mass="16482">MTVHFNPLQSFFLMMFLPKFNRNLAKRISIKNTVLLMIVSIVIDCRIEKSHELFISTKNHRKTIAIKFNCTNRPVGYYADLDFDCRIFHICDNFGRRIPFKCPRQTMFNQIYRVCDWESNVNCSTSPDWYHLNHIITI</sequence>
<dbReference type="PANTHER" id="PTHR22933:SF31">
    <property type="entry name" value="FI18007P1"/>
    <property type="match status" value="1"/>
</dbReference>
<gene>
    <name evidence="2" type="ORF">SSS_6229</name>
</gene>
<reference evidence="4" key="1">
    <citation type="journal article" date="2020" name="PLoS Negl. Trop. Dis.">
        <title>High-quality nuclear genome for Sarcoptes scabiei-A critical resource for a neglected parasite.</title>
        <authorList>
            <person name="Korhonen P.K."/>
            <person name="Gasser R.B."/>
            <person name="Ma G."/>
            <person name="Wang T."/>
            <person name="Stroehlein A.J."/>
            <person name="Young N.D."/>
            <person name="Ang C.S."/>
            <person name="Fernando D.D."/>
            <person name="Lu H.C."/>
            <person name="Taylor S."/>
            <person name="Reynolds S.L."/>
            <person name="Mofiz E."/>
            <person name="Najaraj S.H."/>
            <person name="Gowda H."/>
            <person name="Madugundu A."/>
            <person name="Renuse S."/>
            <person name="Holt D."/>
            <person name="Pandey A."/>
            <person name="Papenfuss A.T."/>
            <person name="Fischer K."/>
        </authorList>
    </citation>
    <scope>NUCLEOTIDE SEQUENCE [LARGE SCALE GENOMIC DNA]</scope>
</reference>
<accession>A0A834RBP3</accession>
<dbReference type="OrthoDB" id="10065127at2759"/>
<dbReference type="PROSITE" id="PS50940">
    <property type="entry name" value="CHIT_BIND_II"/>
    <property type="match status" value="1"/>
</dbReference>
<dbReference type="AlphaFoldDB" id="A0A834RBP3"/>
<protein>
    <recommendedName>
        <fullName evidence="1">Chitin-binding type-2 domain-containing protein</fullName>
    </recommendedName>
</protein>
<dbReference type="EnsemblMetazoa" id="SSS_6229s_mrna">
    <property type="protein sequence ID" value="KAF7494379.1"/>
    <property type="gene ID" value="SSS_6229"/>
</dbReference>
<evidence type="ECO:0000313" key="2">
    <source>
        <dbReference type="EMBL" id="KAF7494379.1"/>
    </source>
</evidence>
<organism evidence="2">
    <name type="scientific">Sarcoptes scabiei</name>
    <name type="common">Itch mite</name>
    <name type="synonym">Acarus scabiei</name>
    <dbReference type="NCBI Taxonomy" id="52283"/>
    <lineage>
        <taxon>Eukaryota</taxon>
        <taxon>Metazoa</taxon>
        <taxon>Ecdysozoa</taxon>
        <taxon>Arthropoda</taxon>
        <taxon>Chelicerata</taxon>
        <taxon>Arachnida</taxon>
        <taxon>Acari</taxon>
        <taxon>Acariformes</taxon>
        <taxon>Sarcoptiformes</taxon>
        <taxon>Astigmata</taxon>
        <taxon>Psoroptidia</taxon>
        <taxon>Sarcoptoidea</taxon>
        <taxon>Sarcoptidae</taxon>
        <taxon>Sarcoptinae</taxon>
        <taxon>Sarcoptes</taxon>
    </lineage>
</organism>
<dbReference type="PANTHER" id="PTHR22933">
    <property type="entry name" value="FI18007P1-RELATED"/>
    <property type="match status" value="1"/>
</dbReference>
<evidence type="ECO:0000259" key="1">
    <source>
        <dbReference type="PROSITE" id="PS50940"/>
    </source>
</evidence>
<keyword evidence="4" id="KW-1185">Reference proteome</keyword>
<dbReference type="Pfam" id="PF01607">
    <property type="entry name" value="CBM_14"/>
    <property type="match status" value="1"/>
</dbReference>
<evidence type="ECO:0000313" key="4">
    <source>
        <dbReference type="Proteomes" id="UP000070412"/>
    </source>
</evidence>
<proteinExistence type="predicted"/>
<dbReference type="Gene3D" id="2.170.140.10">
    <property type="entry name" value="Chitin binding domain"/>
    <property type="match status" value="1"/>
</dbReference>
<dbReference type="GO" id="GO:0008061">
    <property type="term" value="F:chitin binding"/>
    <property type="evidence" value="ECO:0007669"/>
    <property type="project" value="InterPro"/>
</dbReference>
<evidence type="ECO:0000313" key="3">
    <source>
        <dbReference type="EnsemblMetazoa" id="KAF7494379.1"/>
    </source>
</evidence>
<reference evidence="3" key="3">
    <citation type="submission" date="2022-06" db="UniProtKB">
        <authorList>
            <consortium name="EnsemblMetazoa"/>
        </authorList>
    </citation>
    <scope>IDENTIFICATION</scope>
</reference>
<feature type="domain" description="Chitin-binding type-2" evidence="1">
    <location>
        <begin position="67"/>
        <end position="125"/>
    </location>
</feature>
<dbReference type="InterPro" id="IPR036508">
    <property type="entry name" value="Chitin-bd_dom_sf"/>
</dbReference>
<dbReference type="GO" id="GO:0005576">
    <property type="term" value="C:extracellular region"/>
    <property type="evidence" value="ECO:0007669"/>
    <property type="project" value="InterPro"/>
</dbReference>
<name>A0A834RBP3_SARSC</name>
<dbReference type="InterPro" id="IPR002557">
    <property type="entry name" value="Chitin-bd_dom"/>
</dbReference>
<dbReference type="EMBL" id="WVUK01000053">
    <property type="protein sequence ID" value="KAF7494379.1"/>
    <property type="molecule type" value="Genomic_DNA"/>
</dbReference>